<dbReference type="Gene3D" id="1.10.260.40">
    <property type="entry name" value="lambda repressor-like DNA-binding domains"/>
    <property type="match status" value="1"/>
</dbReference>
<dbReference type="SUPFAM" id="SSF47413">
    <property type="entry name" value="lambda repressor-like DNA-binding domains"/>
    <property type="match status" value="1"/>
</dbReference>
<feature type="domain" description="HTH cro/C1-type" evidence="4">
    <location>
        <begin position="14"/>
        <end position="68"/>
    </location>
</feature>
<evidence type="ECO:0000256" key="1">
    <source>
        <dbReference type="ARBA" id="ARBA00023015"/>
    </source>
</evidence>
<dbReference type="PROSITE" id="PS50943">
    <property type="entry name" value="HTH_CROC1"/>
    <property type="match status" value="1"/>
</dbReference>
<dbReference type="RefSeq" id="WP_125360003.1">
    <property type="nucleotide sequence ID" value="NZ_CP115543.1"/>
</dbReference>
<dbReference type="EMBL" id="CP115543">
    <property type="protein sequence ID" value="WNH48501.1"/>
    <property type="molecule type" value="Genomic_DNA"/>
</dbReference>
<dbReference type="PANTHER" id="PTHR46797">
    <property type="entry name" value="HTH-TYPE TRANSCRIPTIONAL REGULATOR"/>
    <property type="match status" value="1"/>
</dbReference>
<proteinExistence type="predicted"/>
<keyword evidence="6" id="KW-1185">Reference proteome</keyword>
<protein>
    <submittedName>
        <fullName evidence="5">Helix-turn-helix transcriptional regulator</fullName>
    </submittedName>
</protein>
<dbReference type="InterPro" id="IPR001387">
    <property type="entry name" value="Cro/C1-type_HTH"/>
</dbReference>
<dbReference type="SMART" id="SM00530">
    <property type="entry name" value="HTH_XRE"/>
    <property type="match status" value="1"/>
</dbReference>
<keyword evidence="2" id="KW-0238">DNA-binding</keyword>
<dbReference type="PANTHER" id="PTHR46797:SF23">
    <property type="entry name" value="HTH-TYPE TRANSCRIPTIONAL REGULATOR SUTR"/>
    <property type="match status" value="1"/>
</dbReference>
<keyword evidence="1" id="KW-0805">Transcription regulation</keyword>
<organism evidence="5 6">
    <name type="scientific">Stenotrophomonas aracearum</name>
    <dbReference type="NCBI Taxonomy" id="3003272"/>
    <lineage>
        <taxon>Bacteria</taxon>
        <taxon>Pseudomonadati</taxon>
        <taxon>Pseudomonadota</taxon>
        <taxon>Gammaproteobacteria</taxon>
        <taxon>Lysobacterales</taxon>
        <taxon>Lysobacteraceae</taxon>
        <taxon>Stenotrophomonas</taxon>
    </lineage>
</organism>
<evidence type="ECO:0000259" key="4">
    <source>
        <dbReference type="PROSITE" id="PS50943"/>
    </source>
</evidence>
<reference evidence="5 6" key="1">
    <citation type="submission" date="2022-12" db="EMBL/GenBank/DDBJ databases">
        <title>Two new species, Stenotrophomonas aracearum and Stenotrophomonas oahuensis, isolated from Anthurium (Araceae family) in Hawaii.</title>
        <authorList>
            <person name="Chunag S.C."/>
            <person name="Dobhal S."/>
            <person name="Alvarez A."/>
            <person name="Arif M."/>
        </authorList>
    </citation>
    <scope>NUCLEOTIDE SEQUENCE [LARGE SCALE GENOMIC DNA]</scope>
    <source>
        <strain evidence="5 6">A5588</strain>
    </source>
</reference>
<evidence type="ECO:0000256" key="3">
    <source>
        <dbReference type="ARBA" id="ARBA00023163"/>
    </source>
</evidence>
<gene>
    <name evidence="5" type="ORF">PDM28_17860</name>
</gene>
<keyword evidence="3" id="KW-0804">Transcription</keyword>
<dbReference type="Proteomes" id="UP001305421">
    <property type="component" value="Chromosome"/>
</dbReference>
<dbReference type="CDD" id="cd00093">
    <property type="entry name" value="HTH_XRE"/>
    <property type="match status" value="1"/>
</dbReference>
<evidence type="ECO:0000313" key="5">
    <source>
        <dbReference type="EMBL" id="WNH48501.1"/>
    </source>
</evidence>
<dbReference type="Pfam" id="PF01381">
    <property type="entry name" value="HTH_3"/>
    <property type="match status" value="1"/>
</dbReference>
<evidence type="ECO:0000313" key="6">
    <source>
        <dbReference type="Proteomes" id="UP001305421"/>
    </source>
</evidence>
<evidence type="ECO:0000256" key="2">
    <source>
        <dbReference type="ARBA" id="ARBA00023125"/>
    </source>
</evidence>
<name>A0ABY9YCK9_9GAMM</name>
<dbReference type="InterPro" id="IPR010982">
    <property type="entry name" value="Lambda_DNA-bd_dom_sf"/>
</dbReference>
<accession>A0ABY9YCK9</accession>
<sequence length="89" mass="9443">MDEHELLPKIGSALRARRVALGLSQEAFADKIGMHRAYYGRIERGRTNLTIGTLNRLAGGLKVSLGALFTSVEAESTRDAGLLSGSDGG</sequence>
<dbReference type="InterPro" id="IPR050807">
    <property type="entry name" value="TransReg_Diox_bact_type"/>
</dbReference>